<feature type="transmembrane region" description="Helical" evidence="1">
    <location>
        <begin position="161"/>
        <end position="180"/>
    </location>
</feature>
<evidence type="ECO:0000313" key="2">
    <source>
        <dbReference type="EMBL" id="GAA3659255.1"/>
    </source>
</evidence>
<evidence type="ECO:0000313" key="3">
    <source>
        <dbReference type="Proteomes" id="UP001500902"/>
    </source>
</evidence>
<dbReference type="Pfam" id="PF05145">
    <property type="entry name" value="AbrB"/>
    <property type="match status" value="1"/>
</dbReference>
<gene>
    <name evidence="2" type="ORF">GCM10022224_023340</name>
</gene>
<dbReference type="InterPro" id="IPR017516">
    <property type="entry name" value="AbrB_dup"/>
</dbReference>
<feature type="transmembrane region" description="Helical" evidence="1">
    <location>
        <begin position="43"/>
        <end position="59"/>
    </location>
</feature>
<accession>A0ABP7BFK6</accession>
<dbReference type="Proteomes" id="UP001500902">
    <property type="component" value="Unassembled WGS sequence"/>
</dbReference>
<dbReference type="PIRSF" id="PIRSF038991">
    <property type="entry name" value="Protein_AbrB"/>
    <property type="match status" value="1"/>
</dbReference>
<evidence type="ECO:0000256" key="1">
    <source>
        <dbReference type="SAM" id="Phobius"/>
    </source>
</evidence>
<feature type="transmembrane region" description="Helical" evidence="1">
    <location>
        <begin position="281"/>
        <end position="302"/>
    </location>
</feature>
<keyword evidence="1" id="KW-0812">Transmembrane</keyword>
<protein>
    <submittedName>
        <fullName evidence="2">AbrB family transcriptional regulator</fullName>
    </submittedName>
</protein>
<dbReference type="PANTHER" id="PTHR38457">
    <property type="entry name" value="REGULATOR ABRB-RELATED"/>
    <property type="match status" value="1"/>
</dbReference>
<name>A0ABP7BFK6_9ACTN</name>
<proteinExistence type="predicted"/>
<sequence>MSPCFGSGGIARRASHLAMWAAILLLLLAAGELGEPALPSPHMLIPLLIGLVVAVTGLVREHPPASLNRASQALLGVLMGTYLNVPALGHVAGSIAPFVVATLMTLLICQGAAWAMTRFGGVDRATATLGMIAGGSAAAVASAEDLDADGRQVAFMQYLRLGFVVASAPLLLSLILPPPAGGGGGPGAESPWHVVAGTDQVRGLAVLGAVAVLGVLVGRLLRLPSAALMGPMLVSAAVTVTGVASGFAPHGVLRGLLFTMIGLDVGLRFSRRAVRSLRRILPAALACTLAVSATCGALAWGLSALTRIPFGDAYLATTPGGINAVLATASSTHANLPLISSVQSLRLFEMAFLAPVLLRATFRERRTEGSERARGSGSRARICG</sequence>
<dbReference type="NCBIfam" id="TIGR03082">
    <property type="entry name" value="Gneg_AbrB_dup"/>
    <property type="match status" value="2"/>
</dbReference>
<dbReference type="RefSeq" id="WP_344875968.1">
    <property type="nucleotide sequence ID" value="NZ_BAAAZP010000040.1"/>
</dbReference>
<reference evidence="3" key="1">
    <citation type="journal article" date="2019" name="Int. J. Syst. Evol. Microbiol.">
        <title>The Global Catalogue of Microorganisms (GCM) 10K type strain sequencing project: providing services to taxonomists for standard genome sequencing and annotation.</title>
        <authorList>
            <consortium name="The Broad Institute Genomics Platform"/>
            <consortium name="The Broad Institute Genome Sequencing Center for Infectious Disease"/>
            <person name="Wu L."/>
            <person name="Ma J."/>
        </authorList>
    </citation>
    <scope>NUCLEOTIDE SEQUENCE [LARGE SCALE GENOMIC DNA]</scope>
    <source>
        <strain evidence="3">JCM 16904</strain>
    </source>
</reference>
<dbReference type="PANTHER" id="PTHR38457:SF1">
    <property type="entry name" value="REGULATOR ABRB-RELATED"/>
    <property type="match status" value="1"/>
</dbReference>
<keyword evidence="3" id="KW-1185">Reference proteome</keyword>
<feature type="transmembrane region" description="Helical" evidence="1">
    <location>
        <begin position="95"/>
        <end position="115"/>
    </location>
</feature>
<comment type="caution">
    <text evidence="2">The sequence shown here is derived from an EMBL/GenBank/DDBJ whole genome shotgun (WGS) entry which is preliminary data.</text>
</comment>
<dbReference type="EMBL" id="BAAAZP010000040">
    <property type="protein sequence ID" value="GAA3659255.1"/>
    <property type="molecule type" value="Genomic_DNA"/>
</dbReference>
<feature type="transmembrane region" description="Helical" evidence="1">
    <location>
        <begin position="71"/>
        <end position="89"/>
    </location>
</feature>
<feature type="transmembrane region" description="Helical" evidence="1">
    <location>
        <begin position="200"/>
        <end position="221"/>
    </location>
</feature>
<keyword evidence="1" id="KW-0472">Membrane</keyword>
<dbReference type="InterPro" id="IPR007820">
    <property type="entry name" value="AbrB_fam"/>
</dbReference>
<organism evidence="2 3">
    <name type="scientific">Nonomuraea antimicrobica</name>
    <dbReference type="NCBI Taxonomy" id="561173"/>
    <lineage>
        <taxon>Bacteria</taxon>
        <taxon>Bacillati</taxon>
        <taxon>Actinomycetota</taxon>
        <taxon>Actinomycetes</taxon>
        <taxon>Streptosporangiales</taxon>
        <taxon>Streptosporangiaceae</taxon>
        <taxon>Nonomuraea</taxon>
    </lineage>
</organism>
<keyword evidence="1" id="KW-1133">Transmembrane helix</keyword>